<gene>
    <name evidence="1" type="ORF">SAMN04488522_104231</name>
</gene>
<dbReference type="Proteomes" id="UP000184287">
    <property type="component" value="Unassembled WGS sequence"/>
</dbReference>
<sequence>MVSLNLANFGAGNGYFIDCPGDKIDWNVYFPADDGCFYDIRKRNYF</sequence>
<dbReference type="AlphaFoldDB" id="A0A1M5GIA7"/>
<proteinExistence type="predicted"/>
<name>A0A1M5GIA7_9SPHI</name>
<reference evidence="2" key="1">
    <citation type="submission" date="2016-11" db="EMBL/GenBank/DDBJ databases">
        <authorList>
            <person name="Varghese N."/>
            <person name="Submissions S."/>
        </authorList>
    </citation>
    <scope>NUCLEOTIDE SEQUENCE [LARGE SCALE GENOMIC DNA]</scope>
    <source>
        <strain evidence="2">DSM 16990</strain>
    </source>
</reference>
<keyword evidence="2" id="KW-1185">Reference proteome</keyword>
<evidence type="ECO:0000313" key="1">
    <source>
        <dbReference type="EMBL" id="SHG03433.1"/>
    </source>
</evidence>
<organism evidence="1 2">
    <name type="scientific">Pedobacter caeni</name>
    <dbReference type="NCBI Taxonomy" id="288992"/>
    <lineage>
        <taxon>Bacteria</taxon>
        <taxon>Pseudomonadati</taxon>
        <taxon>Bacteroidota</taxon>
        <taxon>Sphingobacteriia</taxon>
        <taxon>Sphingobacteriales</taxon>
        <taxon>Sphingobacteriaceae</taxon>
        <taxon>Pedobacter</taxon>
    </lineage>
</organism>
<evidence type="ECO:0000313" key="2">
    <source>
        <dbReference type="Proteomes" id="UP000184287"/>
    </source>
</evidence>
<protein>
    <submittedName>
        <fullName evidence="1">Uncharacterized protein</fullName>
    </submittedName>
</protein>
<dbReference type="EMBL" id="FQUQ01000004">
    <property type="protein sequence ID" value="SHG03433.1"/>
    <property type="molecule type" value="Genomic_DNA"/>
</dbReference>
<accession>A0A1M5GIA7</accession>